<accession>A0A240BZT3</accession>
<dbReference type="PANTHER" id="PTHR10204:SF34">
    <property type="entry name" value="NAD(P)H DEHYDROGENASE [QUINONE] 1 ISOFORM 1"/>
    <property type="match status" value="1"/>
</dbReference>
<keyword evidence="7" id="KW-1185">Reference proteome</keyword>
<dbReference type="PANTHER" id="PTHR10204">
    <property type="entry name" value="NAD P H OXIDOREDUCTASE-RELATED"/>
    <property type="match status" value="1"/>
</dbReference>
<dbReference type="EMBL" id="LT906464">
    <property type="protein sequence ID" value="SNW01009.1"/>
    <property type="molecule type" value="Genomic_DNA"/>
</dbReference>
<evidence type="ECO:0000256" key="1">
    <source>
        <dbReference type="ARBA" id="ARBA00006252"/>
    </source>
</evidence>
<dbReference type="InterPro" id="IPR029039">
    <property type="entry name" value="Flavoprotein-like_sf"/>
</dbReference>
<reference evidence="7" key="3">
    <citation type="journal article" date="2019" name="Int. J. Syst. Evol. Microbiol.">
        <title>The Global Catalogue of Microorganisms (GCM) 10K type strain sequencing project: providing services to taxonomists for standard genome sequencing and annotation.</title>
        <authorList>
            <consortium name="The Broad Institute Genomics Platform"/>
            <consortium name="The Broad Institute Genome Sequencing Center for Infectious Disease"/>
            <person name="Wu L."/>
            <person name="Ma J."/>
        </authorList>
    </citation>
    <scope>NUCLEOTIDE SEQUENCE [LARGE SCALE GENOMIC DNA]</scope>
    <source>
        <strain evidence="7">CCM 4175</strain>
    </source>
</reference>
<dbReference type="EMBL" id="BMCB01000007">
    <property type="protein sequence ID" value="GGA91248.1"/>
    <property type="molecule type" value="Genomic_DNA"/>
</dbReference>
<dbReference type="FunFam" id="3.40.50.360:FF:000054">
    <property type="entry name" value="NAD(P)H dehydrogenase, quinone 1"/>
    <property type="match status" value="1"/>
</dbReference>
<dbReference type="RefSeq" id="WP_095115898.1">
    <property type="nucleotide sequence ID" value="NZ_BMCB01000007.1"/>
</dbReference>
<evidence type="ECO:0000313" key="7">
    <source>
        <dbReference type="Proteomes" id="UP000652995"/>
    </source>
</evidence>
<dbReference type="EC" id="1.6.99.-" evidence="5"/>
<reference evidence="5 6" key="2">
    <citation type="submission" date="2017-06" db="EMBL/GenBank/DDBJ databases">
        <authorList>
            <consortium name="Pathogen Informatics"/>
        </authorList>
    </citation>
    <scope>NUCLEOTIDE SEQUENCE [LARGE SCALE GENOMIC DNA]</scope>
    <source>
        <strain evidence="5 6">NCTC13833</strain>
    </source>
</reference>
<dbReference type="Pfam" id="PF02525">
    <property type="entry name" value="Flavodoxin_2"/>
    <property type="match status" value="1"/>
</dbReference>
<keyword evidence="2 5" id="KW-0560">Oxidoreductase</keyword>
<organism evidence="5 6">
    <name type="scientific">Staphylococcus muscae</name>
    <dbReference type="NCBI Taxonomy" id="1294"/>
    <lineage>
        <taxon>Bacteria</taxon>
        <taxon>Bacillati</taxon>
        <taxon>Bacillota</taxon>
        <taxon>Bacilli</taxon>
        <taxon>Bacillales</taxon>
        <taxon>Staphylococcaceae</taxon>
        <taxon>Staphylococcus</taxon>
    </lineage>
</organism>
<gene>
    <name evidence="5" type="primary">ywrO</name>
    <name evidence="4" type="ORF">GCM10007183_14320</name>
    <name evidence="5" type="ORF">SAMEA4412661_00594</name>
</gene>
<feature type="domain" description="Flavodoxin-like fold" evidence="3">
    <location>
        <begin position="1"/>
        <end position="209"/>
    </location>
</feature>
<dbReference type="Proteomes" id="UP000652995">
    <property type="component" value="Unassembled WGS sequence"/>
</dbReference>
<evidence type="ECO:0000313" key="4">
    <source>
        <dbReference type="EMBL" id="GGA91248.1"/>
    </source>
</evidence>
<dbReference type="Proteomes" id="UP000243706">
    <property type="component" value="Chromosome 1"/>
</dbReference>
<comment type="similarity">
    <text evidence="1">Belongs to the NAD(P)H dehydrogenase (quinone) family.</text>
</comment>
<dbReference type="GO" id="GO:0005829">
    <property type="term" value="C:cytosol"/>
    <property type="evidence" value="ECO:0007669"/>
    <property type="project" value="TreeGrafter"/>
</dbReference>
<dbReference type="InterPro" id="IPR003680">
    <property type="entry name" value="Flavodoxin_fold"/>
</dbReference>
<dbReference type="Gene3D" id="3.40.50.360">
    <property type="match status" value="1"/>
</dbReference>
<name>A0A240BZT3_9STAP</name>
<sequence length="234" mass="27200">MKVLIVYAHPEPKSFNAALKDTAIQTLKQEGHKVKVSDLYEMNFNPVAQKEDFTELSDKAFFKYAKEQQHSYQNDTLNPVIKEEFEKLLWADFVIFQFPLWWFSVPAILKGWFDKVLLFSGVYGGEYGRYNEARLTDKLAMISTTTGSPEGSYASNGFSGDIHEQILFHINHGMFYFTGMTPLEPFVAYTVSHSEEDRKNYLKEFEEKLKNIEQIKRIEYPKLEAFDENGQLKS</sequence>
<evidence type="ECO:0000256" key="2">
    <source>
        <dbReference type="ARBA" id="ARBA00023002"/>
    </source>
</evidence>
<dbReference type="InterPro" id="IPR051545">
    <property type="entry name" value="NAD(P)H_dehydrogenase_qn"/>
</dbReference>
<reference evidence="4" key="4">
    <citation type="submission" date="2024-05" db="EMBL/GenBank/DDBJ databases">
        <authorList>
            <person name="Sun Q."/>
            <person name="Sedlacek I."/>
        </authorList>
    </citation>
    <scope>NUCLEOTIDE SEQUENCE</scope>
    <source>
        <strain evidence="4">CCM 4175</strain>
    </source>
</reference>
<evidence type="ECO:0000313" key="5">
    <source>
        <dbReference type="EMBL" id="SNW01009.1"/>
    </source>
</evidence>
<evidence type="ECO:0000313" key="6">
    <source>
        <dbReference type="Proteomes" id="UP000243706"/>
    </source>
</evidence>
<evidence type="ECO:0000259" key="3">
    <source>
        <dbReference type="Pfam" id="PF02525"/>
    </source>
</evidence>
<reference evidence="4" key="1">
    <citation type="journal article" date="2014" name="Int. J. Syst. Evol. Microbiol.">
        <title>Complete genome of a new Firmicutes species belonging to the dominant human colonic microbiota ('Ruminococcus bicirculans') reveals two chromosomes and a selective capacity to utilize plant glucans.</title>
        <authorList>
            <consortium name="NISC Comparative Sequencing Program"/>
            <person name="Wegmann U."/>
            <person name="Louis P."/>
            <person name="Goesmann A."/>
            <person name="Henrissat B."/>
            <person name="Duncan S.H."/>
            <person name="Flint H.J."/>
        </authorList>
    </citation>
    <scope>NUCLEOTIDE SEQUENCE</scope>
    <source>
        <strain evidence="4">CCM 4175</strain>
    </source>
</reference>
<dbReference type="SUPFAM" id="SSF52218">
    <property type="entry name" value="Flavoproteins"/>
    <property type="match status" value="1"/>
</dbReference>
<dbReference type="GO" id="GO:0003955">
    <property type="term" value="F:NAD(P)H dehydrogenase (quinone) activity"/>
    <property type="evidence" value="ECO:0007669"/>
    <property type="project" value="TreeGrafter"/>
</dbReference>
<dbReference type="KEGG" id="smus:C7J88_10050"/>
<proteinExistence type="inferred from homology"/>
<dbReference type="OrthoDB" id="9798454at2"/>
<dbReference type="AlphaFoldDB" id="A0A240BZT3"/>
<protein>
    <submittedName>
        <fullName evidence="5">NAD(P)H quinone oxidoreductase</fullName>
        <ecNumber evidence="5">1.6.99.-</ecNumber>
    </submittedName>
</protein>